<feature type="region of interest" description="Disordered" evidence="1">
    <location>
        <begin position="204"/>
        <end position="241"/>
    </location>
</feature>
<dbReference type="CDD" id="cd12148">
    <property type="entry name" value="fungal_TF_MHR"/>
    <property type="match status" value="1"/>
</dbReference>
<sequence length="741" mass="82722">MEQAHLLGIDLVWACGAILELFVGIGFWDSSATWQWGYYINSIIDAITSPVYLFSLLSIHPARSEPLEGRLASLDCVATFVLSAGMWTTFAMGLIFTRGMWQRNDGRAFTVGLLSLLFIPCNNPSTVSQHPSQIIPLPPTQVLHSHTVLYNGYWCQYIWWGLSKIKYYMRFSPQSCTLFARLNNSELQTAAIRAITEVMIRDGSARRPAAPVPDARSRLPPQDAQQSRSGSTEHEPEGYQPSKNCAIAKTFGYFEDSNTNTMTLLRNSNFSLGVYQTAKQVIHAPSFLAHYQRWWPKKENPMAVSDIEFATLIALIGSYATLFLPSPSHNVENICGRSLCDIRDTCSDIGEKLAKSCEGGTAQFWEGIASACRAAQKAGIYTVPTDTLDSSLSTGDSAQELEREVRDDFLHSLCFGQPFSQTARSGPFITRLFGRRDIAPVGLISDHGNLPPGAHVNAPDKNSPYDPTEREHRYERLCAEYLPTLDPAFAIDHPDMTWDISLPNLPMQRQLLYIAIYDSLYWNFRTVLLLKPGYIDSLHPYKRVLVQSQKQRLGLAAMKTLEAVTTLHSMFGVSCTRFAVIIFNTFEATVLLLYLCAHADFPFEQGDRNTDILGVKLKLTYQRAIQVSRQAVNRLQMLAEMSEMAASGAEVTAQLFIKGVRARQLQSPGTAAPASPDTSWKPPDQPTMEAINDIQDQWGFLEQENPVLTTDMFSSILQDDSFSNLQQSSLEIPMAWRGTGI</sequence>
<keyword evidence="2" id="KW-0472">Membrane</keyword>
<reference evidence="4" key="1">
    <citation type="journal article" date="2015" name="PLoS Genet.">
        <title>The dynamic genome and transcriptome of the human fungal pathogen Blastomyces and close relative Emmonsia.</title>
        <authorList>
            <person name="Munoz J.F."/>
            <person name="Gauthier G.M."/>
            <person name="Desjardins C.A."/>
            <person name="Gallo J.E."/>
            <person name="Holder J."/>
            <person name="Sullivan T.D."/>
            <person name="Marty A.J."/>
            <person name="Carmen J.C."/>
            <person name="Chen Z."/>
            <person name="Ding L."/>
            <person name="Gujja S."/>
            <person name="Magrini V."/>
            <person name="Misas E."/>
            <person name="Mitreva M."/>
            <person name="Priest M."/>
            <person name="Saif S."/>
            <person name="Whiston E.A."/>
            <person name="Young S."/>
            <person name="Zeng Q."/>
            <person name="Goldman W.E."/>
            <person name="Mardis E.R."/>
            <person name="Taylor J.W."/>
            <person name="McEwen J.G."/>
            <person name="Clay O.K."/>
            <person name="Klein B.S."/>
            <person name="Cuomo C.A."/>
        </authorList>
    </citation>
    <scope>NUCLEOTIDE SEQUENCE [LARGE SCALE GENOMIC DNA]</scope>
    <source>
        <strain evidence="4">ER-3 / ATCC MYA-2586</strain>
    </source>
</reference>
<evidence type="ECO:0000313" key="3">
    <source>
        <dbReference type="EMBL" id="OAT03116.1"/>
    </source>
</evidence>
<keyword evidence="2" id="KW-0812">Transmembrane</keyword>
<evidence type="ECO:0000256" key="1">
    <source>
        <dbReference type="SAM" id="MobiDB-lite"/>
    </source>
</evidence>
<dbReference type="GeneID" id="69030650"/>
<name>A0ABX2W155_AJEDR</name>
<feature type="transmembrane region" description="Helical" evidence="2">
    <location>
        <begin position="39"/>
        <end position="59"/>
    </location>
</feature>
<organism evidence="3 4">
    <name type="scientific">Ajellomyces dermatitidis (strain ER-3 / ATCC MYA-2586)</name>
    <name type="common">Blastomyces dermatitidis</name>
    <dbReference type="NCBI Taxonomy" id="559297"/>
    <lineage>
        <taxon>Eukaryota</taxon>
        <taxon>Fungi</taxon>
        <taxon>Dikarya</taxon>
        <taxon>Ascomycota</taxon>
        <taxon>Pezizomycotina</taxon>
        <taxon>Eurotiomycetes</taxon>
        <taxon>Eurotiomycetidae</taxon>
        <taxon>Onygenales</taxon>
        <taxon>Ajellomycetaceae</taxon>
        <taxon>Blastomyces</taxon>
    </lineage>
</organism>
<evidence type="ECO:0000313" key="4">
    <source>
        <dbReference type="Proteomes" id="UP000002039"/>
    </source>
</evidence>
<keyword evidence="4" id="KW-1185">Reference proteome</keyword>
<accession>A0ABX2W155</accession>
<keyword evidence="2" id="KW-1133">Transmembrane helix</keyword>
<feature type="region of interest" description="Disordered" evidence="1">
    <location>
        <begin position="445"/>
        <end position="469"/>
    </location>
</feature>
<evidence type="ECO:0008006" key="5">
    <source>
        <dbReference type="Google" id="ProtNLM"/>
    </source>
</evidence>
<protein>
    <recommendedName>
        <fullName evidence="5">Transcription factor domain-containing protein</fullName>
    </recommendedName>
</protein>
<dbReference type="RefSeq" id="XP_045282843.1">
    <property type="nucleotide sequence ID" value="XM_045424984.1"/>
</dbReference>
<evidence type="ECO:0000256" key="2">
    <source>
        <dbReference type="SAM" id="Phobius"/>
    </source>
</evidence>
<dbReference type="EMBL" id="EQ999986">
    <property type="protein sequence ID" value="OAT03116.1"/>
    <property type="molecule type" value="Genomic_DNA"/>
</dbReference>
<proteinExistence type="predicted"/>
<feature type="transmembrane region" description="Helical" evidence="2">
    <location>
        <begin position="71"/>
        <end position="96"/>
    </location>
</feature>
<feature type="transmembrane region" description="Helical" evidence="2">
    <location>
        <begin position="6"/>
        <end position="27"/>
    </location>
</feature>
<gene>
    <name evidence="3" type="ORF">BDCG_09193</name>
</gene>
<dbReference type="Proteomes" id="UP000002039">
    <property type="component" value="Unassembled WGS sequence"/>
</dbReference>